<organism evidence="1 2">
    <name type="scientific">Cinara cedri</name>
    <dbReference type="NCBI Taxonomy" id="506608"/>
    <lineage>
        <taxon>Eukaryota</taxon>
        <taxon>Metazoa</taxon>
        <taxon>Ecdysozoa</taxon>
        <taxon>Arthropoda</taxon>
        <taxon>Hexapoda</taxon>
        <taxon>Insecta</taxon>
        <taxon>Pterygota</taxon>
        <taxon>Neoptera</taxon>
        <taxon>Paraneoptera</taxon>
        <taxon>Hemiptera</taxon>
        <taxon>Sternorrhyncha</taxon>
        <taxon>Aphidomorpha</taxon>
        <taxon>Aphidoidea</taxon>
        <taxon>Aphididae</taxon>
        <taxon>Lachninae</taxon>
        <taxon>Cinara</taxon>
    </lineage>
</organism>
<dbReference type="AlphaFoldDB" id="A0A5E4NKQ6"/>
<dbReference type="Proteomes" id="UP000325440">
    <property type="component" value="Unassembled WGS sequence"/>
</dbReference>
<protein>
    <submittedName>
        <fullName evidence="1">Uncharacterized protein</fullName>
    </submittedName>
</protein>
<sequence>MNLQTLCLSGVNSKTIFYENYDYTEYNSDNKSDGDDEEKCSYTTVGDNYCLVCVFNFLVKYNLYTNDYPGLYNCYKLLLTLSVTQMLFGKERLTGRPGWYAFGKAWHNPIIGYHRPR</sequence>
<name>A0A5E4NKQ6_9HEMI</name>
<evidence type="ECO:0000313" key="1">
    <source>
        <dbReference type="EMBL" id="VVC43791.1"/>
    </source>
</evidence>
<dbReference type="OrthoDB" id="6624805at2759"/>
<dbReference type="EMBL" id="CABPRJ010002372">
    <property type="protein sequence ID" value="VVC43791.1"/>
    <property type="molecule type" value="Genomic_DNA"/>
</dbReference>
<gene>
    <name evidence="1" type="ORF">CINCED_3A003854</name>
</gene>
<accession>A0A5E4NKQ6</accession>
<evidence type="ECO:0000313" key="2">
    <source>
        <dbReference type="Proteomes" id="UP000325440"/>
    </source>
</evidence>
<proteinExistence type="predicted"/>
<keyword evidence="2" id="KW-1185">Reference proteome</keyword>
<reference evidence="1 2" key="1">
    <citation type="submission" date="2019-08" db="EMBL/GenBank/DDBJ databases">
        <authorList>
            <person name="Alioto T."/>
            <person name="Alioto T."/>
            <person name="Gomez Garrido J."/>
        </authorList>
    </citation>
    <scope>NUCLEOTIDE SEQUENCE [LARGE SCALE GENOMIC DNA]</scope>
</reference>